<organism evidence="1 2">
    <name type="scientific">Variovorax beijingensis</name>
    <dbReference type="NCBI Taxonomy" id="2496117"/>
    <lineage>
        <taxon>Bacteria</taxon>
        <taxon>Pseudomonadati</taxon>
        <taxon>Pseudomonadota</taxon>
        <taxon>Betaproteobacteria</taxon>
        <taxon>Burkholderiales</taxon>
        <taxon>Comamonadaceae</taxon>
        <taxon>Variovorax</taxon>
    </lineage>
</organism>
<protein>
    <submittedName>
        <fullName evidence="1">Nucleotidyl transferase AbiEii/AbiGii toxin family protein</fullName>
    </submittedName>
</protein>
<reference evidence="1 2" key="1">
    <citation type="submission" date="2018-11" db="EMBL/GenBank/DDBJ databases">
        <title>The genome of Variovorax sp T529.</title>
        <authorList>
            <person name="Gao J."/>
        </authorList>
    </citation>
    <scope>NUCLEOTIDE SEQUENCE [LARGE SCALE GENOMIC DNA]</scope>
    <source>
        <strain evidence="1 2">T529</strain>
    </source>
</reference>
<dbReference type="GO" id="GO:0016740">
    <property type="term" value="F:transferase activity"/>
    <property type="evidence" value="ECO:0007669"/>
    <property type="project" value="UniProtKB-KW"/>
</dbReference>
<comment type="caution">
    <text evidence="1">The sequence shown here is derived from an EMBL/GenBank/DDBJ whole genome shotgun (WGS) entry which is preliminary data.</text>
</comment>
<sequence>MTMVDFSRAGPWRKLWPAALRLMSHLEEVTVAPPWTFGGGTVLMLRFDHRFSKDIDLFVPDPQYLGYVNPRLGGPAEDLTSEYEENAQFIKLQLDAGEIDVVVGAPLTEPNFEIVDYKGRPIRVETSAEVIAKKMWHRGNEAKARDLFDLCAVATFEPEAIDIALPHMGRHAAAFLKRLEDRTEATELEFDMIESRSFRMPFWECLTLAHTILAPVLPSKEGAQPPSW</sequence>
<dbReference type="AlphaFoldDB" id="A0A3P3E1L7"/>
<dbReference type="Pfam" id="PF08843">
    <property type="entry name" value="AbiEii"/>
    <property type="match status" value="1"/>
</dbReference>
<dbReference type="Proteomes" id="UP000271590">
    <property type="component" value="Unassembled WGS sequence"/>
</dbReference>
<gene>
    <name evidence="1" type="ORF">EH244_30640</name>
</gene>
<evidence type="ECO:0000313" key="1">
    <source>
        <dbReference type="EMBL" id="RRH80383.1"/>
    </source>
</evidence>
<accession>A0A3P3E1L7</accession>
<dbReference type="InterPro" id="IPR014942">
    <property type="entry name" value="AbiEii"/>
</dbReference>
<proteinExistence type="predicted"/>
<dbReference type="RefSeq" id="WP_124962051.1">
    <property type="nucleotide sequence ID" value="NZ_CBFHCE010000323.1"/>
</dbReference>
<name>A0A3P3E1L7_9BURK</name>
<dbReference type="EMBL" id="RQXU01000039">
    <property type="protein sequence ID" value="RRH80383.1"/>
    <property type="molecule type" value="Genomic_DNA"/>
</dbReference>
<keyword evidence="1" id="KW-0808">Transferase</keyword>
<evidence type="ECO:0000313" key="2">
    <source>
        <dbReference type="Proteomes" id="UP000271590"/>
    </source>
</evidence>